<name>A0A2L2XG86_9FIRM</name>
<keyword evidence="2" id="KW-1185">Reference proteome</keyword>
<proteinExistence type="predicted"/>
<organism evidence="1 2">
    <name type="scientific">Desulfocucumis palustris</name>
    <dbReference type="NCBI Taxonomy" id="1898651"/>
    <lineage>
        <taxon>Bacteria</taxon>
        <taxon>Bacillati</taxon>
        <taxon>Bacillota</taxon>
        <taxon>Clostridia</taxon>
        <taxon>Eubacteriales</taxon>
        <taxon>Desulfocucumaceae</taxon>
        <taxon>Desulfocucumis</taxon>
    </lineage>
</organism>
<sequence length="41" mass="4716">MHAKKPFFHHGKKGFNNLGHSFAKLLKSVEYINPGRRVPLL</sequence>
<dbReference type="Proteomes" id="UP000239549">
    <property type="component" value="Unassembled WGS sequence"/>
</dbReference>
<gene>
    <name evidence="1" type="ORF">DCCM_3853</name>
</gene>
<accession>A0A2L2XG86</accession>
<dbReference type="AlphaFoldDB" id="A0A2L2XG86"/>
<reference evidence="2" key="1">
    <citation type="submission" date="2018-02" db="EMBL/GenBank/DDBJ databases">
        <title>Genome sequence of Desulfocucumis palustris strain NAW-5.</title>
        <authorList>
            <person name="Watanabe M."/>
            <person name="Kojima H."/>
            <person name="Fukui M."/>
        </authorList>
    </citation>
    <scope>NUCLEOTIDE SEQUENCE [LARGE SCALE GENOMIC DNA]</scope>
    <source>
        <strain evidence="2">NAW-5</strain>
    </source>
</reference>
<evidence type="ECO:0000313" key="2">
    <source>
        <dbReference type="Proteomes" id="UP000239549"/>
    </source>
</evidence>
<evidence type="ECO:0000313" key="1">
    <source>
        <dbReference type="EMBL" id="GBF34733.1"/>
    </source>
</evidence>
<dbReference type="EMBL" id="BFAV01000150">
    <property type="protein sequence ID" value="GBF34733.1"/>
    <property type="molecule type" value="Genomic_DNA"/>
</dbReference>
<comment type="caution">
    <text evidence="1">The sequence shown here is derived from an EMBL/GenBank/DDBJ whole genome shotgun (WGS) entry which is preliminary data.</text>
</comment>
<protein>
    <submittedName>
        <fullName evidence="1">Uncharacterized protein</fullName>
    </submittedName>
</protein>